<keyword evidence="2" id="KW-0808">Transferase</keyword>
<organism evidence="2 3">
    <name type="scientific">Dysgonomonas macrotermitis</name>
    <dbReference type="NCBI Taxonomy" id="1346286"/>
    <lineage>
        <taxon>Bacteria</taxon>
        <taxon>Pseudomonadati</taxon>
        <taxon>Bacteroidota</taxon>
        <taxon>Bacteroidia</taxon>
        <taxon>Bacteroidales</taxon>
        <taxon>Dysgonomonadaceae</taxon>
        <taxon>Dysgonomonas</taxon>
    </lineage>
</organism>
<dbReference type="Proteomes" id="UP000184480">
    <property type="component" value="Unassembled WGS sequence"/>
</dbReference>
<protein>
    <submittedName>
        <fullName evidence="2">Putative acetyltransferase</fullName>
    </submittedName>
</protein>
<dbReference type="Gene3D" id="3.40.630.30">
    <property type="match status" value="1"/>
</dbReference>
<dbReference type="Pfam" id="PF00583">
    <property type="entry name" value="Acetyltransf_1"/>
    <property type="match status" value="1"/>
</dbReference>
<feature type="domain" description="N-acetyltransferase" evidence="1">
    <location>
        <begin position="5"/>
        <end position="161"/>
    </location>
</feature>
<accession>A0A1M4ZBR5</accession>
<proteinExistence type="predicted"/>
<evidence type="ECO:0000313" key="2">
    <source>
        <dbReference type="EMBL" id="SHF15415.1"/>
    </source>
</evidence>
<dbReference type="EMBL" id="FQUC01000004">
    <property type="protein sequence ID" value="SHF15415.1"/>
    <property type="molecule type" value="Genomic_DNA"/>
</dbReference>
<dbReference type="GO" id="GO:0016747">
    <property type="term" value="F:acyltransferase activity, transferring groups other than amino-acyl groups"/>
    <property type="evidence" value="ECO:0007669"/>
    <property type="project" value="InterPro"/>
</dbReference>
<dbReference type="STRING" id="1346286.SAMN05444362_10441"/>
<dbReference type="AlphaFoldDB" id="A0A1M4ZBR5"/>
<dbReference type="RefSeq" id="WP_062181435.1">
    <property type="nucleotide sequence ID" value="NZ_BBXL01000013.1"/>
</dbReference>
<evidence type="ECO:0000259" key="1">
    <source>
        <dbReference type="PROSITE" id="PS51186"/>
    </source>
</evidence>
<evidence type="ECO:0000313" key="3">
    <source>
        <dbReference type="Proteomes" id="UP000184480"/>
    </source>
</evidence>
<dbReference type="PROSITE" id="PS51186">
    <property type="entry name" value="GNAT"/>
    <property type="match status" value="1"/>
</dbReference>
<dbReference type="SUPFAM" id="SSF55729">
    <property type="entry name" value="Acyl-CoA N-acyltransferases (Nat)"/>
    <property type="match status" value="1"/>
</dbReference>
<keyword evidence="3" id="KW-1185">Reference proteome</keyword>
<reference evidence="3" key="1">
    <citation type="submission" date="2016-11" db="EMBL/GenBank/DDBJ databases">
        <authorList>
            <person name="Varghese N."/>
            <person name="Submissions S."/>
        </authorList>
    </citation>
    <scope>NUCLEOTIDE SEQUENCE [LARGE SCALE GENOMIC DNA]</scope>
    <source>
        <strain evidence="3">DSM 27370</strain>
    </source>
</reference>
<sequence length="176" mass="19343">MITPFGIRHENPSDFATIYDLIKTAFATAEVKDGDEQDYAEDLRKSDGYIPQLALVAEHDGQIVGHIMFTRIYITGSDGQKTDTLMLSPLSVLLEYRSTGIGSALVCKGFEIARRMGFGSVFVVGYPLYYSRFGFVRCDKAFGIGNTNDIPGQYVMGYELTDGTLKGCEGGVIDIH</sequence>
<dbReference type="CDD" id="cd04301">
    <property type="entry name" value="NAT_SF"/>
    <property type="match status" value="1"/>
</dbReference>
<dbReference type="InterPro" id="IPR016181">
    <property type="entry name" value="Acyl_CoA_acyltransferase"/>
</dbReference>
<gene>
    <name evidence="2" type="ORF">SAMN05444362_10441</name>
</gene>
<dbReference type="InterPro" id="IPR000182">
    <property type="entry name" value="GNAT_dom"/>
</dbReference>
<name>A0A1M4ZBR5_9BACT</name>
<dbReference type="OrthoDB" id="9811589at2"/>